<dbReference type="EMBL" id="VSRR010016728">
    <property type="protein sequence ID" value="MPC59632.1"/>
    <property type="molecule type" value="Genomic_DNA"/>
</dbReference>
<proteinExistence type="predicted"/>
<gene>
    <name evidence="2" type="ORF">E2C01_053657</name>
</gene>
<feature type="region of interest" description="Disordered" evidence="1">
    <location>
        <begin position="38"/>
        <end position="67"/>
    </location>
</feature>
<dbReference type="Proteomes" id="UP000324222">
    <property type="component" value="Unassembled WGS sequence"/>
</dbReference>
<protein>
    <submittedName>
        <fullName evidence="2">Uncharacterized protein</fullName>
    </submittedName>
</protein>
<evidence type="ECO:0000313" key="2">
    <source>
        <dbReference type="EMBL" id="MPC59632.1"/>
    </source>
</evidence>
<dbReference type="AlphaFoldDB" id="A0A5B7GKY6"/>
<comment type="caution">
    <text evidence="2">The sequence shown here is derived from an EMBL/GenBank/DDBJ whole genome shotgun (WGS) entry which is preliminary data.</text>
</comment>
<accession>A0A5B7GKY6</accession>
<sequence length="115" mass="12650">MKTEREEGTFSASVSCRRIFLLLPLQCPNLAGLHQETRGYSKPLSDGSIKRRGVGRGAGGWERAGLRQTAPRSNSLIPIQNPRWHAGEVAGVGSCLLLTQPRRDSNPFTYTWGNT</sequence>
<reference evidence="2 3" key="1">
    <citation type="submission" date="2019-05" db="EMBL/GenBank/DDBJ databases">
        <title>Another draft genome of Portunus trituberculatus and its Hox gene families provides insights of decapod evolution.</title>
        <authorList>
            <person name="Jeong J.-H."/>
            <person name="Song I."/>
            <person name="Kim S."/>
            <person name="Choi T."/>
            <person name="Kim D."/>
            <person name="Ryu S."/>
            <person name="Kim W."/>
        </authorList>
    </citation>
    <scope>NUCLEOTIDE SEQUENCE [LARGE SCALE GENOMIC DNA]</scope>
    <source>
        <tissue evidence="2">Muscle</tissue>
    </source>
</reference>
<keyword evidence="3" id="KW-1185">Reference proteome</keyword>
<evidence type="ECO:0000256" key="1">
    <source>
        <dbReference type="SAM" id="MobiDB-lite"/>
    </source>
</evidence>
<evidence type="ECO:0000313" key="3">
    <source>
        <dbReference type="Proteomes" id="UP000324222"/>
    </source>
</evidence>
<name>A0A5B7GKY6_PORTR</name>
<organism evidence="2 3">
    <name type="scientific">Portunus trituberculatus</name>
    <name type="common">Swimming crab</name>
    <name type="synonym">Neptunus trituberculatus</name>
    <dbReference type="NCBI Taxonomy" id="210409"/>
    <lineage>
        <taxon>Eukaryota</taxon>
        <taxon>Metazoa</taxon>
        <taxon>Ecdysozoa</taxon>
        <taxon>Arthropoda</taxon>
        <taxon>Crustacea</taxon>
        <taxon>Multicrustacea</taxon>
        <taxon>Malacostraca</taxon>
        <taxon>Eumalacostraca</taxon>
        <taxon>Eucarida</taxon>
        <taxon>Decapoda</taxon>
        <taxon>Pleocyemata</taxon>
        <taxon>Brachyura</taxon>
        <taxon>Eubrachyura</taxon>
        <taxon>Portunoidea</taxon>
        <taxon>Portunidae</taxon>
        <taxon>Portuninae</taxon>
        <taxon>Portunus</taxon>
    </lineage>
</organism>